<comment type="caution">
    <text evidence="2">The sequence shown here is derived from an EMBL/GenBank/DDBJ whole genome shotgun (WGS) entry which is preliminary data.</text>
</comment>
<reference evidence="2 3" key="1">
    <citation type="submission" date="2020-08" db="EMBL/GenBank/DDBJ databases">
        <title>Genomic Encyclopedia of Type Strains, Phase IV (KMG-IV): sequencing the most valuable type-strain genomes for metagenomic binning, comparative biology and taxonomic classification.</title>
        <authorList>
            <person name="Goeker M."/>
        </authorList>
    </citation>
    <scope>NUCLEOTIDE SEQUENCE [LARGE SCALE GENOMIC DNA]</scope>
    <source>
        <strain evidence="2 3">DSM 43350</strain>
    </source>
</reference>
<dbReference type="EMBL" id="JACHGV010000015">
    <property type="protein sequence ID" value="MBB6081058.1"/>
    <property type="molecule type" value="Genomic_DNA"/>
</dbReference>
<accession>A0A7W9TJK2</accession>
<protein>
    <submittedName>
        <fullName evidence="2">Uncharacterized protein</fullName>
    </submittedName>
</protein>
<organism evidence="2 3">
    <name type="scientific">Streptomyces paradoxus</name>
    <dbReference type="NCBI Taxonomy" id="66375"/>
    <lineage>
        <taxon>Bacteria</taxon>
        <taxon>Bacillati</taxon>
        <taxon>Actinomycetota</taxon>
        <taxon>Actinomycetes</taxon>
        <taxon>Kitasatosporales</taxon>
        <taxon>Streptomycetaceae</taxon>
        <taxon>Streptomyces</taxon>
    </lineage>
</organism>
<evidence type="ECO:0000313" key="2">
    <source>
        <dbReference type="EMBL" id="MBB6081058.1"/>
    </source>
</evidence>
<proteinExistence type="predicted"/>
<keyword evidence="3" id="KW-1185">Reference proteome</keyword>
<evidence type="ECO:0000313" key="3">
    <source>
        <dbReference type="Proteomes" id="UP000591537"/>
    </source>
</evidence>
<dbReference type="AlphaFoldDB" id="A0A7W9TJK2"/>
<dbReference type="Proteomes" id="UP000591537">
    <property type="component" value="Unassembled WGS sequence"/>
</dbReference>
<evidence type="ECO:0000256" key="1">
    <source>
        <dbReference type="SAM" id="MobiDB-lite"/>
    </source>
</evidence>
<feature type="region of interest" description="Disordered" evidence="1">
    <location>
        <begin position="1"/>
        <end position="36"/>
    </location>
</feature>
<gene>
    <name evidence="2" type="ORF">HNR57_007009</name>
</gene>
<sequence>MSNKQGIPRPDPSGAAVSGRPAQPSQEAGDKASERKDFAKKAGLAAIGGAFSGTFRVVASSIRDALLGDSGTE</sequence>
<name>A0A7W9TJK2_9ACTN</name>